<organism evidence="1 2">
    <name type="scientific">Massilia consociata</name>
    <dbReference type="NCBI Taxonomy" id="760117"/>
    <lineage>
        <taxon>Bacteria</taxon>
        <taxon>Pseudomonadati</taxon>
        <taxon>Pseudomonadota</taxon>
        <taxon>Betaproteobacteria</taxon>
        <taxon>Burkholderiales</taxon>
        <taxon>Oxalobacteraceae</taxon>
        <taxon>Telluria group</taxon>
        <taxon>Massilia</taxon>
    </lineage>
</organism>
<protein>
    <submittedName>
        <fullName evidence="1">Thiopeptide-type bacteriocin</fullName>
    </submittedName>
</protein>
<name>A0ABV6FFD3_9BURK</name>
<reference evidence="1 2" key="1">
    <citation type="submission" date="2024-09" db="EMBL/GenBank/DDBJ databases">
        <authorList>
            <person name="Sun Q."/>
            <person name="Mori K."/>
        </authorList>
    </citation>
    <scope>NUCLEOTIDE SEQUENCE [LARGE SCALE GENOMIC DNA]</scope>
    <source>
        <strain evidence="1 2">CCM 7792</strain>
    </source>
</reference>
<evidence type="ECO:0000313" key="2">
    <source>
        <dbReference type="Proteomes" id="UP001589773"/>
    </source>
</evidence>
<keyword evidence="2" id="KW-1185">Reference proteome</keyword>
<dbReference type="Proteomes" id="UP001589773">
    <property type="component" value="Unassembled WGS sequence"/>
</dbReference>
<sequence>MENIVIDTKEAGLDLTFEILETTEATAMEEMGASTTIAASSSCSTSTPTKPVAQ</sequence>
<dbReference type="Pfam" id="PF19409">
    <property type="entry name" value="Thiopep_pre"/>
    <property type="match status" value="1"/>
</dbReference>
<proteinExistence type="predicted"/>
<gene>
    <name evidence="1" type="ORF">ACFFJK_10100</name>
</gene>
<dbReference type="RefSeq" id="WP_379679008.1">
    <property type="nucleotide sequence ID" value="NZ_JBHLWP010000010.1"/>
</dbReference>
<comment type="caution">
    <text evidence="1">The sequence shown here is derived from an EMBL/GenBank/DDBJ whole genome shotgun (WGS) entry which is preliminary data.</text>
</comment>
<dbReference type="EMBL" id="JBHLWP010000010">
    <property type="protein sequence ID" value="MFC0252241.1"/>
    <property type="molecule type" value="Genomic_DNA"/>
</dbReference>
<accession>A0ABV6FFD3</accession>
<evidence type="ECO:0000313" key="1">
    <source>
        <dbReference type="EMBL" id="MFC0252241.1"/>
    </source>
</evidence>